<protein>
    <submittedName>
        <fullName evidence="1">Pentatricopeptide repeat-containing protein</fullName>
    </submittedName>
</protein>
<reference evidence="1" key="1">
    <citation type="submission" date="2020-09" db="EMBL/GenBank/DDBJ databases">
        <title>Genome-Enabled Discovery of Anthraquinone Biosynthesis in Senna tora.</title>
        <authorList>
            <person name="Kang S.-H."/>
            <person name="Pandey R.P."/>
            <person name="Lee C.-M."/>
            <person name="Sim J.-S."/>
            <person name="Jeong J.-T."/>
            <person name="Choi B.-S."/>
            <person name="Jung M."/>
            <person name="Ginzburg D."/>
            <person name="Zhao K."/>
            <person name="Won S.Y."/>
            <person name="Oh T.-J."/>
            <person name="Yu Y."/>
            <person name="Kim N.-H."/>
            <person name="Lee O.R."/>
            <person name="Lee T.-H."/>
            <person name="Bashyal P."/>
            <person name="Kim T.-S."/>
            <person name="Lee W.-H."/>
            <person name="Kawkins C."/>
            <person name="Kim C.-K."/>
            <person name="Kim J.S."/>
            <person name="Ahn B.O."/>
            <person name="Rhee S.Y."/>
            <person name="Sohng J.K."/>
        </authorList>
    </citation>
    <scope>NUCLEOTIDE SEQUENCE</scope>
    <source>
        <tissue evidence="1">Leaf</tissue>
    </source>
</reference>
<dbReference type="OrthoDB" id="185373at2759"/>
<comment type="caution">
    <text evidence="1">The sequence shown here is derived from an EMBL/GenBank/DDBJ whole genome shotgun (WGS) entry which is preliminary data.</text>
</comment>
<organism evidence="1 2">
    <name type="scientific">Senna tora</name>
    <dbReference type="NCBI Taxonomy" id="362788"/>
    <lineage>
        <taxon>Eukaryota</taxon>
        <taxon>Viridiplantae</taxon>
        <taxon>Streptophyta</taxon>
        <taxon>Embryophyta</taxon>
        <taxon>Tracheophyta</taxon>
        <taxon>Spermatophyta</taxon>
        <taxon>Magnoliopsida</taxon>
        <taxon>eudicotyledons</taxon>
        <taxon>Gunneridae</taxon>
        <taxon>Pentapetalae</taxon>
        <taxon>rosids</taxon>
        <taxon>fabids</taxon>
        <taxon>Fabales</taxon>
        <taxon>Fabaceae</taxon>
        <taxon>Caesalpinioideae</taxon>
        <taxon>Cassia clade</taxon>
        <taxon>Senna</taxon>
    </lineage>
</organism>
<accession>A0A834TC97</accession>
<evidence type="ECO:0000313" key="2">
    <source>
        <dbReference type="Proteomes" id="UP000634136"/>
    </source>
</evidence>
<dbReference type="EMBL" id="JAAIUW010000009">
    <property type="protein sequence ID" value="KAF7814394.1"/>
    <property type="molecule type" value="Genomic_DNA"/>
</dbReference>
<name>A0A834TC97_9FABA</name>
<keyword evidence="2" id="KW-1185">Reference proteome</keyword>
<proteinExistence type="predicted"/>
<dbReference type="Proteomes" id="UP000634136">
    <property type="component" value="Unassembled WGS sequence"/>
</dbReference>
<evidence type="ECO:0000313" key="1">
    <source>
        <dbReference type="EMBL" id="KAF7814394.1"/>
    </source>
</evidence>
<gene>
    <name evidence="1" type="ORF">G2W53_028363</name>
</gene>
<dbReference type="AlphaFoldDB" id="A0A834TC97"/>
<sequence length="170" mass="19142">MPSNFDCAARENDFGYLNNSMMHPSPTMSSLELFLWMLRNGPQPTEFTFTNVLSACVHGGVMDEYNNEIIFPFKLWISWALRQESSAASIYVWDSNLNNLELLMEMVETHLEYKFGELGSTIMVFNFGICENFGAHYAVESPCGGGLVYTWLSLVSIIDGELGVSRVLLV</sequence>